<dbReference type="InterPro" id="IPR027640">
    <property type="entry name" value="Kinesin-like_fam"/>
</dbReference>
<keyword evidence="7" id="KW-0505">Motor protein</keyword>
<feature type="region of interest" description="Disordered" evidence="8">
    <location>
        <begin position="2107"/>
        <end position="2136"/>
    </location>
</feature>
<dbReference type="InterPro" id="IPR014743">
    <property type="entry name" value="Cl-channel_core"/>
</dbReference>
<feature type="compositionally biased region" description="Polar residues" evidence="8">
    <location>
        <begin position="406"/>
        <end position="415"/>
    </location>
</feature>
<feature type="compositionally biased region" description="Acidic residues" evidence="8">
    <location>
        <begin position="2120"/>
        <end position="2132"/>
    </location>
</feature>
<evidence type="ECO:0000259" key="10">
    <source>
        <dbReference type="PROSITE" id="PS50067"/>
    </source>
</evidence>
<feature type="transmembrane region" description="Helical" evidence="9">
    <location>
        <begin position="2003"/>
        <end position="2024"/>
    </location>
</feature>
<feature type="domain" description="Kinesin motor" evidence="10">
    <location>
        <begin position="5"/>
        <end position="359"/>
    </location>
</feature>
<dbReference type="GO" id="GO:0007052">
    <property type="term" value="P:mitotic spindle organization"/>
    <property type="evidence" value="ECO:0007669"/>
    <property type="project" value="TreeGrafter"/>
</dbReference>
<feature type="transmembrane region" description="Helical" evidence="9">
    <location>
        <begin position="1841"/>
        <end position="1861"/>
    </location>
</feature>
<gene>
    <name evidence="11" type="ORF">PGLA2088_LOCUS27821</name>
</gene>
<feature type="region of interest" description="Disordered" evidence="8">
    <location>
        <begin position="37"/>
        <end position="63"/>
    </location>
</feature>
<dbReference type="GO" id="GO:0008017">
    <property type="term" value="F:microtubule binding"/>
    <property type="evidence" value="ECO:0007669"/>
    <property type="project" value="InterPro"/>
</dbReference>
<dbReference type="GO" id="GO:0005875">
    <property type="term" value="C:microtubule associated complex"/>
    <property type="evidence" value="ECO:0007669"/>
    <property type="project" value="TreeGrafter"/>
</dbReference>
<comment type="subcellular location">
    <subcellularLocation>
        <location evidence="1">Membrane</location>
        <topology evidence="1">Multi-pass membrane protein</topology>
    </subcellularLocation>
</comment>
<evidence type="ECO:0000256" key="1">
    <source>
        <dbReference type="ARBA" id="ARBA00004141"/>
    </source>
</evidence>
<dbReference type="Pfam" id="PF00654">
    <property type="entry name" value="Voltage_CLC"/>
    <property type="match status" value="1"/>
</dbReference>
<proteinExistence type="inferred from homology"/>
<reference evidence="11" key="1">
    <citation type="submission" date="2021-02" db="EMBL/GenBank/DDBJ databases">
        <authorList>
            <person name="Dougan E. K."/>
            <person name="Rhodes N."/>
            <person name="Thang M."/>
            <person name="Chan C."/>
        </authorList>
    </citation>
    <scope>NUCLEOTIDE SEQUENCE</scope>
</reference>
<keyword evidence="3 7" id="KW-0547">Nucleotide-binding</keyword>
<accession>A0A813K2B1</accession>
<evidence type="ECO:0000313" key="11">
    <source>
        <dbReference type="EMBL" id="CAE8692323.1"/>
    </source>
</evidence>
<dbReference type="SMART" id="SM00129">
    <property type="entry name" value="KISc"/>
    <property type="match status" value="2"/>
</dbReference>
<name>A0A813K2B1_POLGL</name>
<feature type="region of interest" description="Disordered" evidence="8">
    <location>
        <begin position="736"/>
        <end position="842"/>
    </location>
</feature>
<dbReference type="EMBL" id="CAJNNW010027616">
    <property type="protein sequence ID" value="CAE8692323.1"/>
    <property type="molecule type" value="Genomic_DNA"/>
</dbReference>
<dbReference type="Gene3D" id="3.40.850.10">
    <property type="entry name" value="Kinesin motor domain"/>
    <property type="match status" value="2"/>
</dbReference>
<feature type="domain" description="Kinesin motor" evidence="10">
    <location>
        <begin position="1169"/>
        <end position="1513"/>
    </location>
</feature>
<dbReference type="PANTHER" id="PTHR47969">
    <property type="entry name" value="CHROMOSOME-ASSOCIATED KINESIN KIF4A-RELATED"/>
    <property type="match status" value="1"/>
</dbReference>
<evidence type="ECO:0000256" key="8">
    <source>
        <dbReference type="SAM" id="MobiDB-lite"/>
    </source>
</evidence>
<dbReference type="InterPro" id="IPR001807">
    <property type="entry name" value="ClC"/>
</dbReference>
<evidence type="ECO:0000313" key="12">
    <source>
        <dbReference type="Proteomes" id="UP000626109"/>
    </source>
</evidence>
<feature type="region of interest" description="Disordered" evidence="8">
    <location>
        <begin position="2160"/>
        <end position="2252"/>
    </location>
</feature>
<feature type="compositionally biased region" description="Polar residues" evidence="8">
    <location>
        <begin position="2168"/>
        <end position="2214"/>
    </location>
</feature>
<dbReference type="PROSITE" id="PS00411">
    <property type="entry name" value="KINESIN_MOTOR_1"/>
    <property type="match status" value="1"/>
</dbReference>
<dbReference type="InterPro" id="IPR036961">
    <property type="entry name" value="Kinesin_motor_dom_sf"/>
</dbReference>
<keyword evidence="4 7" id="KW-0067">ATP-binding</keyword>
<dbReference type="InterPro" id="IPR019821">
    <property type="entry name" value="Kinesin_motor_CS"/>
</dbReference>
<dbReference type="InterPro" id="IPR001752">
    <property type="entry name" value="Kinesin_motor_dom"/>
</dbReference>
<keyword evidence="2 9" id="KW-0812">Transmembrane</keyword>
<dbReference type="PROSITE" id="PS50067">
    <property type="entry name" value="KINESIN_MOTOR_2"/>
    <property type="match status" value="2"/>
</dbReference>
<evidence type="ECO:0000256" key="2">
    <source>
        <dbReference type="ARBA" id="ARBA00022692"/>
    </source>
</evidence>
<evidence type="ECO:0000256" key="9">
    <source>
        <dbReference type="SAM" id="Phobius"/>
    </source>
</evidence>
<dbReference type="GO" id="GO:0007018">
    <property type="term" value="P:microtubule-based movement"/>
    <property type="evidence" value="ECO:0007669"/>
    <property type="project" value="InterPro"/>
</dbReference>
<dbReference type="SUPFAM" id="SSF52540">
    <property type="entry name" value="P-loop containing nucleoside triphosphate hydrolases"/>
    <property type="match status" value="2"/>
</dbReference>
<dbReference type="CDD" id="cd00400">
    <property type="entry name" value="Voltage_gated_ClC"/>
    <property type="match status" value="1"/>
</dbReference>
<keyword evidence="5 9" id="KW-1133">Transmembrane helix</keyword>
<dbReference type="GO" id="GO:0005524">
    <property type="term" value="F:ATP binding"/>
    <property type="evidence" value="ECO:0007669"/>
    <property type="project" value="UniProtKB-UniRule"/>
</dbReference>
<dbReference type="GO" id="GO:0003777">
    <property type="term" value="F:microtubule motor activity"/>
    <property type="evidence" value="ECO:0007669"/>
    <property type="project" value="InterPro"/>
</dbReference>
<sequence>MAEERIRVSARIRPLSAQEEERGETCALYVQDDRTVAVWGGPEREPPRSGGGTPSKRIDNGNNREPDVALFGFDATFDSPAGSDGFLLQEHVYQQLGRPLLQDALDGISGCLFAYGISGSGKTFSLLGSEDAPGVLPRLAEELLQAKDALKNAGELEELSVKAAFLELYNENLVDLLSESREPLRLYEHSLEGVLVPGLSEREIAGPEEFAELLDIATRSRSVGVTGANAHSSRSHALIQLRLQRFSGDSVSRAKIHIIDLAGSERQKRAQNEGTRMKEGIHINVSLSALGLVISRLSEIAQGRNHCSVPFRDSKLTFLLKDSLTGNARTQMLIALSPASSCYEESLSSLRFAQSVKRIATRSVADVARLGAPTAEVQALQGELSRLRAELEASRAVNYLRRGPAQRNSDCNPASNGIPDDPKDPRLQHLEGRYLSPTDRLIQVGGDGSVRFLGGNGHHPIRIVHDSQSGESLPEGEAIGRKNISSSVLRLESEGDPSYRYLLVSEDDGGLMWRHVENEDFDETVDVYWRRVSTVGDFSHRVAPEVDASAQNQNVEELDLDLDLGLDPPGQEALLAIRLAASGGSGEALAGVATAAPALAQAVGPDQATEVLEALICLCADLDEVNALLAKCYEQHRDRPYLQATWLSPEANRDALGIDLLHVRVFGQPGRALPGIAQLWSLPEFALRFEAMRRDVDISLSKSNFQGLQLRCDRFWNRSLLDGRGESVVEQVENHGAHHFGRPASATPVGRPGPSALQSRPAPAVPPAPSISSGIPGIPGGLASSEAGSFRGPGSQCQQSRLAAARARRSSGTFETGNARSPSPPPLPQALPTPTPMPKFSSARSVPTVLLEPDQARTEGQFNQTMLLGRYRSTSGVPVLVDQDGRVDFGGKCLELAPEGEKVLLRNPEDSSYGPYRLVCVQADGVLLWEFDGDSEACTTERPRALSADDVHLLGSGSPRLAWTPQVAEDAPFDEERPGPVVPLRREQQLMFSLPGSQSTPRRPPQELGNAAKTSGHSTGLPAIGRETSKDVRGSRAVAPHGPGLHTPRPASADPSSLLRDSNVSSSVPPNRERHRRSPTPMRGGAAFGSRPERCVEKCTERRAQSAVPSRPKLGVAAGSGEANVAPRAFDKNSLRLRNGSIFVDALAKWRDAYSRTMTVPARRLMPGMCAVYVRKRPLSDRDTRRCDFDVLSVVRASTSDDREKASEGLEIVHHACMFDRTGMTPFFQHTQFPFDSVFDVDASNEAVYRTVGRPLLETALEGNLATLFIFGQTGSGKTFTMRAIERMVAEELFEHLGEGAQVSLTYFELAGRKALDLLTEQKSEIRLREEEDGCFRPHDCEELLFQPTTSSAEELLRAMGEAAQRRATDATAANSSSSRSHAVCRISISRPDRRAVGRLLLVDCAGTERSRDSLFFKGQHVKESAEINSSLFALKDCIRCRQAAIQKQGGLPQDGLPLRLPSVRATLLTKVLAESLISPSAQLMALATVSPNATDAEHTLDTLRTVYTLSGRPEARITETRQVLEEPNLSTELGELLSTRCLQLDRDRSAFFRVFGSYTVFCCAQPHRADRMEGDRGIVPSQASESPAPAELSVVHEDWNPAAQDPKRKRDRFRMLSAAPLEREHEDHGNPTHHEHERPLPYLLTFFVCFLALLSGLGVAGFHTMVKYGGCPLGINGCNKFGHEEDKSSLLVEALVHVGMPLGVVYVLTGTIGCSLCGLIIAMSPDALRPQFRGGGTTQALVAVASGKVMAWQTIFVKPIITSLFLGAGASMGGEGPAVQICVAIAGNVGRFLGIHSSVTQSLLASLGLCCGFAASFNAPMAGILFALEELSHVSSRLSKNVLLMIIMSTMGSVWTVRAIHGNHVLFHVEFPQALFKGLEGGTINSVCGIHMWMLIAAPIGIICAWFNYAAVCVIRLIHKRRDVINRMPVAVVYGLYGLVSTSLGSVVFKYTGLRGVWGIGNESLQATFDESLNPFQFFFFATAKILALALGLAIRAPAGMLVPVLISGGFLGGMVGQCLPAYLLEEDALKVCVVFGMVGFFAACFRTPLTPIMVAIELTGIETYALALPCSAAIMIANRLGPGFLDEIFAEDGINLEDLAEAAEQKDAGQKANSDAIQEGEEGEDVDEPQSEGSSHRMRLFEAMGVVLSSQLEDAEVFCPPRSRRPSVTFSPSDYTSRRPSNASQYDLSSGRRNSKDQCPSPRQSSKFSNASMPVRRLSKCSNGSTPATPLEQGTLSERKISKLQVPSQTSIDENMAENAQAASSSRDPHGYVHAAPPNEDRVFSICPVLSQRQVSERGLLPMPAAAIGKQQVMPI</sequence>
<organism evidence="11 12">
    <name type="scientific">Polarella glacialis</name>
    <name type="common">Dinoflagellate</name>
    <dbReference type="NCBI Taxonomy" id="89957"/>
    <lineage>
        <taxon>Eukaryota</taxon>
        <taxon>Sar</taxon>
        <taxon>Alveolata</taxon>
        <taxon>Dinophyceae</taxon>
        <taxon>Suessiales</taxon>
        <taxon>Suessiaceae</taxon>
        <taxon>Polarella</taxon>
    </lineage>
</organism>
<feature type="transmembrane region" description="Helical" evidence="9">
    <location>
        <begin position="1804"/>
        <end position="1829"/>
    </location>
</feature>
<feature type="binding site" evidence="7">
    <location>
        <begin position="1272"/>
        <end position="1279"/>
    </location>
    <ligand>
        <name>ATP</name>
        <dbReference type="ChEBI" id="CHEBI:30616"/>
    </ligand>
</feature>
<feature type="transmembrane region" description="Helical" evidence="9">
    <location>
        <begin position="1705"/>
        <end position="1724"/>
    </location>
</feature>
<feature type="region of interest" description="Disordered" evidence="8">
    <location>
        <begin position="402"/>
        <end position="426"/>
    </location>
</feature>
<keyword evidence="6 9" id="KW-0472">Membrane</keyword>
<feature type="transmembrane region" description="Helical" evidence="9">
    <location>
        <begin position="1931"/>
        <end position="1950"/>
    </location>
</feature>
<feature type="region of interest" description="Disordered" evidence="8">
    <location>
        <begin position="1574"/>
        <end position="1612"/>
    </location>
</feature>
<dbReference type="PRINTS" id="PR00380">
    <property type="entry name" value="KINESINHEAVY"/>
</dbReference>
<dbReference type="GO" id="GO:0015108">
    <property type="term" value="F:chloride transmembrane transporter activity"/>
    <property type="evidence" value="ECO:0007669"/>
    <property type="project" value="InterPro"/>
</dbReference>
<evidence type="ECO:0000256" key="6">
    <source>
        <dbReference type="ARBA" id="ARBA00023136"/>
    </source>
</evidence>
<dbReference type="Proteomes" id="UP000626109">
    <property type="component" value="Unassembled WGS sequence"/>
</dbReference>
<evidence type="ECO:0000256" key="4">
    <source>
        <dbReference type="ARBA" id="ARBA00022840"/>
    </source>
</evidence>
<dbReference type="SUPFAM" id="SSF81340">
    <property type="entry name" value="Clc chloride channel"/>
    <property type="match status" value="1"/>
</dbReference>
<dbReference type="PANTHER" id="PTHR47969:SF29">
    <property type="entry name" value="KINESIN-LIKE PROTEIN"/>
    <property type="match status" value="1"/>
</dbReference>
<dbReference type="CDD" id="cd00106">
    <property type="entry name" value="KISc"/>
    <property type="match status" value="1"/>
</dbReference>
<feature type="compositionally biased region" description="Low complexity" evidence="8">
    <location>
        <begin position="795"/>
        <end position="805"/>
    </location>
</feature>
<protein>
    <recommendedName>
        <fullName evidence="10">Kinesin motor domain-containing protein</fullName>
    </recommendedName>
</protein>
<evidence type="ECO:0000256" key="5">
    <source>
        <dbReference type="ARBA" id="ARBA00022989"/>
    </source>
</evidence>
<feature type="region of interest" description="Disordered" evidence="8">
    <location>
        <begin position="993"/>
        <end position="1093"/>
    </location>
</feature>
<feature type="transmembrane region" description="Helical" evidence="9">
    <location>
        <begin position="2030"/>
        <end position="2047"/>
    </location>
</feature>
<dbReference type="GO" id="GO:0051231">
    <property type="term" value="P:spindle elongation"/>
    <property type="evidence" value="ECO:0007669"/>
    <property type="project" value="TreeGrafter"/>
</dbReference>
<feature type="transmembrane region" description="Helical" evidence="9">
    <location>
        <begin position="1893"/>
        <end position="1919"/>
    </location>
</feature>
<evidence type="ECO:0000256" key="3">
    <source>
        <dbReference type="ARBA" id="ARBA00022741"/>
    </source>
</evidence>
<feature type="compositionally biased region" description="Pro residues" evidence="8">
    <location>
        <begin position="822"/>
        <end position="837"/>
    </location>
</feature>
<feature type="binding site" evidence="7">
    <location>
        <begin position="116"/>
        <end position="123"/>
    </location>
    <ligand>
        <name>ATP</name>
        <dbReference type="ChEBI" id="CHEBI:30616"/>
    </ligand>
</feature>
<feature type="compositionally biased region" description="Low complexity" evidence="8">
    <location>
        <begin position="1056"/>
        <end position="1068"/>
    </location>
</feature>
<dbReference type="GO" id="GO:0016020">
    <property type="term" value="C:membrane"/>
    <property type="evidence" value="ECO:0007669"/>
    <property type="project" value="UniProtKB-SubCell"/>
</dbReference>
<feature type="compositionally biased region" description="Low complexity" evidence="8">
    <location>
        <begin position="770"/>
        <end position="785"/>
    </location>
</feature>
<feature type="transmembrane region" description="Helical" evidence="9">
    <location>
        <begin position="1641"/>
        <end position="1663"/>
    </location>
</feature>
<comment type="caution">
    <text evidence="11">The sequence shown here is derived from an EMBL/GenBank/DDBJ whole genome shotgun (WGS) entry which is preliminary data.</text>
</comment>
<dbReference type="Gene3D" id="1.10.3080.10">
    <property type="entry name" value="Clc chloride channel"/>
    <property type="match status" value="1"/>
</dbReference>
<comment type="similarity">
    <text evidence="7">Belongs to the TRAFAC class myosin-kinesin ATPase superfamily. Kinesin family.</text>
</comment>
<feature type="compositionally biased region" description="Polar residues" evidence="8">
    <location>
        <begin position="2222"/>
        <end position="2238"/>
    </location>
</feature>
<dbReference type="InterPro" id="IPR027417">
    <property type="entry name" value="P-loop_NTPase"/>
</dbReference>
<dbReference type="Pfam" id="PF00225">
    <property type="entry name" value="Kinesin"/>
    <property type="match status" value="2"/>
</dbReference>
<feature type="transmembrane region" description="Helical" evidence="9">
    <location>
        <begin position="1977"/>
        <end position="1996"/>
    </location>
</feature>
<evidence type="ECO:0000256" key="7">
    <source>
        <dbReference type="PROSITE-ProRule" id="PRU00283"/>
    </source>
</evidence>